<reference evidence="12 13" key="1">
    <citation type="submission" date="2014-09" db="EMBL/GenBank/DDBJ databases">
        <title>Cedecea neteri SSMD04 Genome Sequencing.</title>
        <authorList>
            <person name="Tan J.-Y."/>
        </authorList>
    </citation>
    <scope>NUCLEOTIDE SEQUENCE [LARGE SCALE GENOMIC DNA]</scope>
    <source>
        <strain evidence="12 13">SSMD04</strain>
    </source>
</reference>
<evidence type="ECO:0000256" key="7">
    <source>
        <dbReference type="ARBA" id="ARBA00023136"/>
    </source>
</evidence>
<keyword evidence="7 9" id="KW-0472">Membrane</keyword>
<dbReference type="InterPro" id="IPR000015">
    <property type="entry name" value="Fimb_usher"/>
</dbReference>
<dbReference type="InterPro" id="IPR025885">
    <property type="entry name" value="PapC_N"/>
</dbReference>
<accession>A0A089Q4L8</accession>
<dbReference type="PANTHER" id="PTHR30451">
    <property type="entry name" value="OUTER MEMBRANE USHER PROTEIN"/>
    <property type="match status" value="1"/>
</dbReference>
<evidence type="ECO:0000256" key="9">
    <source>
        <dbReference type="RuleBase" id="RU003884"/>
    </source>
</evidence>
<proteinExistence type="inferred from homology"/>
<dbReference type="NCBIfam" id="NF011812">
    <property type="entry name" value="PRK15284.1"/>
    <property type="match status" value="1"/>
</dbReference>
<evidence type="ECO:0000256" key="2">
    <source>
        <dbReference type="ARBA" id="ARBA00008064"/>
    </source>
</evidence>
<dbReference type="Proteomes" id="UP000029481">
    <property type="component" value="Chromosome"/>
</dbReference>
<evidence type="ECO:0000256" key="5">
    <source>
        <dbReference type="ARBA" id="ARBA00022692"/>
    </source>
</evidence>
<dbReference type="InterPro" id="IPR043142">
    <property type="entry name" value="PapC-like_C_sf"/>
</dbReference>
<dbReference type="Gene3D" id="2.60.40.3110">
    <property type="match status" value="1"/>
</dbReference>
<evidence type="ECO:0000256" key="6">
    <source>
        <dbReference type="ARBA" id="ARBA00022729"/>
    </source>
</evidence>
<name>A0A089Q4L8_9ENTR</name>
<evidence type="ECO:0000313" key="12">
    <source>
        <dbReference type="EMBL" id="AIR07278.1"/>
    </source>
</evidence>
<dbReference type="Gene3D" id="2.60.40.2070">
    <property type="match status" value="1"/>
</dbReference>
<keyword evidence="9" id="KW-1029">Fimbrium biogenesis</keyword>
<dbReference type="PANTHER" id="PTHR30451:SF10">
    <property type="entry name" value="OUTER MEMBRANE USHER PROTEIN YFCU-RELATED"/>
    <property type="match status" value="1"/>
</dbReference>
<comment type="similarity">
    <text evidence="2 9">Belongs to the fimbrial export usher family.</text>
</comment>
<keyword evidence="6" id="KW-0732">Signal</keyword>
<evidence type="ECO:0000256" key="3">
    <source>
        <dbReference type="ARBA" id="ARBA00022448"/>
    </source>
</evidence>
<dbReference type="InterPro" id="IPR018030">
    <property type="entry name" value="Fimbrial_membr_usher_CS"/>
</dbReference>
<protein>
    <submittedName>
        <fullName evidence="12">Fimbrial assembly protein</fullName>
    </submittedName>
</protein>
<evidence type="ECO:0000256" key="1">
    <source>
        <dbReference type="ARBA" id="ARBA00004571"/>
    </source>
</evidence>
<gene>
    <name evidence="12" type="ORF">JT31_22470</name>
</gene>
<dbReference type="Gene3D" id="3.10.20.410">
    <property type="match status" value="1"/>
</dbReference>
<comment type="subcellular location">
    <subcellularLocation>
        <location evidence="1 9">Cell outer membrane</location>
        <topology evidence="1 9">Multi-pass membrane protein</topology>
    </subcellularLocation>
</comment>
<organism evidence="12 13">
    <name type="scientific">Cedecea neteri</name>
    <dbReference type="NCBI Taxonomy" id="158822"/>
    <lineage>
        <taxon>Bacteria</taxon>
        <taxon>Pseudomonadati</taxon>
        <taxon>Pseudomonadota</taxon>
        <taxon>Gammaproteobacteria</taxon>
        <taxon>Enterobacterales</taxon>
        <taxon>Enterobacteriaceae</taxon>
        <taxon>Cedecea</taxon>
    </lineage>
</organism>
<dbReference type="InterPro" id="IPR025949">
    <property type="entry name" value="PapC-like_C"/>
</dbReference>
<dbReference type="InterPro" id="IPR037224">
    <property type="entry name" value="PapC_N_sf"/>
</dbReference>
<keyword evidence="13" id="KW-1185">Reference proteome</keyword>
<feature type="domain" description="PapC-like C-terminal" evidence="10">
    <location>
        <begin position="759"/>
        <end position="817"/>
    </location>
</feature>
<keyword evidence="4" id="KW-1134">Transmembrane beta strand</keyword>
<keyword evidence="8 9" id="KW-0998">Cell outer membrane</keyword>
<dbReference type="Pfam" id="PF00577">
    <property type="entry name" value="Usher"/>
    <property type="match status" value="1"/>
</dbReference>
<evidence type="ECO:0000259" key="10">
    <source>
        <dbReference type="Pfam" id="PF13953"/>
    </source>
</evidence>
<dbReference type="AlphaFoldDB" id="A0A089Q4L8"/>
<dbReference type="Pfam" id="PF13953">
    <property type="entry name" value="PapC_C"/>
    <property type="match status" value="1"/>
</dbReference>
<dbReference type="EMBL" id="CP009451">
    <property type="protein sequence ID" value="AIR07278.1"/>
    <property type="molecule type" value="Genomic_DNA"/>
</dbReference>
<dbReference type="Gene3D" id="2.60.40.2610">
    <property type="entry name" value="Outer membrane usher protein FimD, plug domain"/>
    <property type="match status" value="1"/>
</dbReference>
<dbReference type="InterPro" id="IPR042186">
    <property type="entry name" value="FimD_plug_dom"/>
</dbReference>
<dbReference type="KEGG" id="cnt:JT31_22470"/>
<dbReference type="PROSITE" id="PS01151">
    <property type="entry name" value="FIMBRIAL_USHER"/>
    <property type="match status" value="1"/>
</dbReference>
<dbReference type="GO" id="GO:0015473">
    <property type="term" value="F:fimbrial usher porin activity"/>
    <property type="evidence" value="ECO:0007669"/>
    <property type="project" value="InterPro"/>
</dbReference>
<dbReference type="GO" id="GO:0009297">
    <property type="term" value="P:pilus assembly"/>
    <property type="evidence" value="ECO:0007669"/>
    <property type="project" value="InterPro"/>
</dbReference>
<sequence>MRQVLYQAGAGLRRCPIALVVALAFPGAKGYAKEAIEFNTDVLDISDRSHIDLSRFSQAGYIMPGKYQMVIRLNKAELPEQTLAFIKPDNDPQGSQVCLTPQVIAQLGLKASALRDLRWWHNGQCLDTASLPGVTARADLGESALYLNIPQAYLEYTADNWDPPARWDDGIAGGIFDYNLNGQSSRFTGASRRDVQSLSGNGTTGFNLGAWRFRADWQGQYNDTRGAMNNTQRDWQWSRYYAWRAIPSLKAKLMLGENYLNSGMFDSFRYTGTSMESDDNMLPPNLRGYAPEVVGVAKTNAKVTVSQQGRVIHETTVAAGPFRIQDLNTAVSGTLDVKVQEQDGTSHSFQVDTASIPYLTRPGSVRYKLALGKPSDYRHGSQGPGFATGEFSWGVNNGWSLYGGSLLADDYHALAAGIGRDLLALGALSFDVTQSHAELPGDNTKTGSSWRLSYSKRFDEYDSQVTFAGYRFSQRDFMSMSEYLNVRYHGIVGNNNKELYTIAFNKQFRSLGLSAYANYSHQTYWNRPDNDSYNLSLSRYFDAWRFKNVSLNLSAYRTLYNNTSDDGMYLSLSLPWGNSSTLNFDSQAGSTGNSTTVGYFDRLDSNNSYRVKAGAGSRGNAVGSGYFTHQGNSAEMSVNASYEGSRYHSVGLSAQGGITGTTEGVALHRVSTMGGTRMMVDTSGVSGVPVRGYGGVTETNRFGKAVVSDISSYYRSSVSVDVNKLADDVEATRSVVQGTLTEGAIGLRRFGVIAGEKAMVTVRLADGTTPPFGAVVMGLGGHQAGIVNDGGQVWLTGMNAGEAMRVVWDGKTQCELSLPKPLPTATDNLRLLCQSVRA</sequence>
<keyword evidence="3 9" id="KW-0813">Transport</keyword>
<keyword evidence="5 9" id="KW-0812">Transmembrane</keyword>
<evidence type="ECO:0000259" key="11">
    <source>
        <dbReference type="Pfam" id="PF13954"/>
    </source>
</evidence>
<evidence type="ECO:0000313" key="13">
    <source>
        <dbReference type="Proteomes" id="UP000029481"/>
    </source>
</evidence>
<dbReference type="Pfam" id="PF13954">
    <property type="entry name" value="PapC_N"/>
    <property type="match status" value="1"/>
</dbReference>
<dbReference type="GO" id="GO:0009279">
    <property type="term" value="C:cell outer membrane"/>
    <property type="evidence" value="ECO:0007669"/>
    <property type="project" value="UniProtKB-SubCell"/>
</dbReference>
<dbReference type="OrthoDB" id="6554712at2"/>
<feature type="domain" description="PapC N-terminal" evidence="11">
    <location>
        <begin position="37"/>
        <end position="182"/>
    </location>
</feature>
<dbReference type="RefSeq" id="WP_038482267.1">
    <property type="nucleotide sequence ID" value="NZ_CP009451.1"/>
</dbReference>
<evidence type="ECO:0000256" key="8">
    <source>
        <dbReference type="ARBA" id="ARBA00023237"/>
    </source>
</evidence>
<dbReference type="SUPFAM" id="SSF141729">
    <property type="entry name" value="FimD N-terminal domain-like"/>
    <property type="match status" value="1"/>
</dbReference>
<evidence type="ECO:0000256" key="4">
    <source>
        <dbReference type="ARBA" id="ARBA00022452"/>
    </source>
</evidence>